<evidence type="ECO:0000256" key="5">
    <source>
        <dbReference type="ARBA" id="ARBA00022490"/>
    </source>
</evidence>
<evidence type="ECO:0000256" key="4">
    <source>
        <dbReference type="ARBA" id="ARBA00014971"/>
    </source>
</evidence>
<dbReference type="EMBL" id="CP069114">
    <property type="protein sequence ID" value="QSS63131.1"/>
    <property type="molecule type" value="Genomic_DNA"/>
</dbReference>
<dbReference type="GO" id="GO:0031083">
    <property type="term" value="C:BLOC-1 complex"/>
    <property type="evidence" value="ECO:0007669"/>
    <property type="project" value="InterPro"/>
</dbReference>
<reference evidence="9" key="1">
    <citation type="submission" date="2021-01" db="EMBL/GenBank/DDBJ databases">
        <title>Chromosome-level genome assembly of a human fungal pathogen reveals clustering of transcriptionally co-regulated genes.</title>
        <authorList>
            <person name="Voorhies M."/>
            <person name="Cohen S."/>
            <person name="Shea T.P."/>
            <person name="Petrus S."/>
            <person name="Munoz J.F."/>
            <person name="Poplawski S."/>
            <person name="Goldman W.E."/>
            <person name="Michael T."/>
            <person name="Cuomo C.A."/>
            <person name="Sil A."/>
            <person name="Beyhan S."/>
        </authorList>
    </citation>
    <scope>NUCLEOTIDE SEQUENCE</scope>
    <source>
        <strain evidence="9">WU24</strain>
    </source>
</reference>
<organism evidence="9 10">
    <name type="scientific">Ajellomyces capsulatus</name>
    <name type="common">Darling's disease fungus</name>
    <name type="synonym">Histoplasma capsulatum</name>
    <dbReference type="NCBI Taxonomy" id="5037"/>
    <lineage>
        <taxon>Eukaryota</taxon>
        <taxon>Fungi</taxon>
        <taxon>Dikarya</taxon>
        <taxon>Ascomycota</taxon>
        <taxon>Pezizomycotina</taxon>
        <taxon>Eurotiomycetes</taxon>
        <taxon>Eurotiomycetidae</taxon>
        <taxon>Onygenales</taxon>
        <taxon>Ajellomycetaceae</taxon>
        <taxon>Histoplasma</taxon>
    </lineage>
</organism>
<evidence type="ECO:0000256" key="2">
    <source>
        <dbReference type="ARBA" id="ARBA00004496"/>
    </source>
</evidence>
<dbReference type="Proteomes" id="UP000663671">
    <property type="component" value="Chromosome 1"/>
</dbReference>
<evidence type="ECO:0000256" key="7">
    <source>
        <dbReference type="SAM" id="Coils"/>
    </source>
</evidence>
<name>A0A8A1MAW8_AJECA</name>
<dbReference type="GO" id="GO:0005737">
    <property type="term" value="C:cytoplasm"/>
    <property type="evidence" value="ECO:0007669"/>
    <property type="project" value="UniProtKB-SubCell"/>
</dbReference>
<evidence type="ECO:0000256" key="3">
    <source>
        <dbReference type="ARBA" id="ARBA00007289"/>
    </source>
</evidence>
<dbReference type="InterPro" id="IPR034455">
    <property type="entry name" value="CNL1"/>
</dbReference>
<dbReference type="GO" id="GO:0007032">
    <property type="term" value="P:endosome organization"/>
    <property type="evidence" value="ECO:0007669"/>
    <property type="project" value="TreeGrafter"/>
</dbReference>
<sequence length="187" mass="21051">MNYCQSARAASSSKYQMSASTSIPDARFGLTSAEMQMAVHQQQIALQGSHAGSLVSRGRGMGRNSNSSSRATSAASAASSHGRLLLDPDSLQALYYQLENLLRDIRRRIDYLTEQSEISIQNTYDQAGNVVANADVEIARMRQILENISELETEFDKIRRIRDIVKQYRSRVESLDHRLDQAARRRR</sequence>
<keyword evidence="7" id="KW-0175">Coiled coil</keyword>
<dbReference type="OrthoDB" id="5424991at2759"/>
<feature type="compositionally biased region" description="Low complexity" evidence="8">
    <location>
        <begin position="56"/>
        <end position="74"/>
    </location>
</feature>
<keyword evidence="5" id="KW-0963">Cytoplasm</keyword>
<evidence type="ECO:0000256" key="8">
    <source>
        <dbReference type="SAM" id="MobiDB-lite"/>
    </source>
</evidence>
<comment type="subcellular location">
    <subcellularLocation>
        <location evidence="2">Cytoplasm</location>
    </subcellularLocation>
</comment>
<feature type="region of interest" description="Disordered" evidence="8">
    <location>
        <begin position="53"/>
        <end position="74"/>
    </location>
</feature>
<feature type="coiled-coil region" evidence="7">
    <location>
        <begin position="134"/>
        <end position="185"/>
    </location>
</feature>
<evidence type="ECO:0000256" key="1">
    <source>
        <dbReference type="ARBA" id="ARBA00003807"/>
    </source>
</evidence>
<comment type="similarity">
    <text evidence="3">Belongs to the BLOC1S4 family.</text>
</comment>
<dbReference type="VEuPathDB" id="FungiDB:I7I51_00188"/>
<evidence type="ECO:0000313" key="10">
    <source>
        <dbReference type="Proteomes" id="UP000663671"/>
    </source>
</evidence>
<evidence type="ECO:0000313" key="9">
    <source>
        <dbReference type="EMBL" id="QSS63131.1"/>
    </source>
</evidence>
<evidence type="ECO:0000256" key="6">
    <source>
        <dbReference type="ARBA" id="ARBA00029995"/>
    </source>
</evidence>
<gene>
    <name evidence="9" type="ORF">I7I51_00188</name>
</gene>
<dbReference type="PANTHER" id="PTHR39145">
    <property type="entry name" value="BIOGENESIS OF LYSOSOME-RELATED ORGANELLES COMPLEX 1 SUBUNIT CNL1"/>
    <property type="match status" value="1"/>
</dbReference>
<proteinExistence type="inferred from homology"/>
<accession>A0A8A1MAW8</accession>
<comment type="function">
    <text evidence="1">Component of the biogenesis of lysosome-related organelles complex-1 (BLOC-1), a complex that is involved in endosomal cargo sorting.</text>
</comment>
<dbReference type="PANTHER" id="PTHR39145:SF1">
    <property type="entry name" value="BIOGENESIS OF LYSOSOME-RELATED ORGANELLES COMPLEX 1 SUBUNIT CNL1"/>
    <property type="match status" value="1"/>
</dbReference>
<dbReference type="AlphaFoldDB" id="A0A8A1MAW8"/>
<protein>
    <recommendedName>
        <fullName evidence="4">Biogenesis of lysosome-related organelles complex 1 subunit CNL1</fullName>
    </recommendedName>
    <alternativeName>
        <fullName evidence="6">CNO-like protein 1</fullName>
    </alternativeName>
</protein>